<dbReference type="SUPFAM" id="SSF46955">
    <property type="entry name" value="Putative DNA-binding domain"/>
    <property type="match status" value="1"/>
</dbReference>
<sequence>MQLARYYPDDLLNADQAADHAGVRPSTIRQWHHRGLLHPAIPGDGRTTRHLYGRQDVDAAIAELARREAEREAAWQRAA</sequence>
<dbReference type="RefSeq" id="WP_344382916.1">
    <property type="nucleotide sequence ID" value="NZ_BAAATA010000009.1"/>
</dbReference>
<name>A0ABN3LI91_9ACTN</name>
<proteinExistence type="predicted"/>
<gene>
    <name evidence="2" type="ORF">GCM10010406_21220</name>
</gene>
<evidence type="ECO:0000313" key="2">
    <source>
        <dbReference type="EMBL" id="GAA2484717.1"/>
    </source>
</evidence>
<evidence type="ECO:0000259" key="1">
    <source>
        <dbReference type="Pfam" id="PF13411"/>
    </source>
</evidence>
<comment type="caution">
    <text evidence="2">The sequence shown here is derived from an EMBL/GenBank/DDBJ whole genome shotgun (WGS) entry which is preliminary data.</text>
</comment>
<keyword evidence="3" id="KW-1185">Reference proteome</keyword>
<dbReference type="Proteomes" id="UP001501358">
    <property type="component" value="Unassembled WGS sequence"/>
</dbReference>
<dbReference type="InterPro" id="IPR000551">
    <property type="entry name" value="MerR-type_HTH_dom"/>
</dbReference>
<accession>A0ABN3LI91</accession>
<dbReference type="Gene3D" id="1.10.1660.10">
    <property type="match status" value="1"/>
</dbReference>
<feature type="domain" description="HTH merR-type" evidence="1">
    <location>
        <begin position="15"/>
        <end position="58"/>
    </location>
</feature>
<reference evidence="2 3" key="1">
    <citation type="journal article" date="2019" name="Int. J. Syst. Evol. Microbiol.">
        <title>The Global Catalogue of Microorganisms (GCM) 10K type strain sequencing project: providing services to taxonomists for standard genome sequencing and annotation.</title>
        <authorList>
            <consortium name="The Broad Institute Genomics Platform"/>
            <consortium name="The Broad Institute Genome Sequencing Center for Infectious Disease"/>
            <person name="Wu L."/>
            <person name="Ma J."/>
        </authorList>
    </citation>
    <scope>NUCLEOTIDE SEQUENCE [LARGE SCALE GENOMIC DNA]</scope>
    <source>
        <strain evidence="2 3">JCM 6307</strain>
    </source>
</reference>
<dbReference type="InterPro" id="IPR009061">
    <property type="entry name" value="DNA-bd_dom_put_sf"/>
</dbReference>
<protein>
    <recommendedName>
        <fullName evidence="1">HTH merR-type domain-containing protein</fullName>
    </recommendedName>
</protein>
<organism evidence="2 3">
    <name type="scientific">Streptomyces thermolineatus</name>
    <dbReference type="NCBI Taxonomy" id="44033"/>
    <lineage>
        <taxon>Bacteria</taxon>
        <taxon>Bacillati</taxon>
        <taxon>Actinomycetota</taxon>
        <taxon>Actinomycetes</taxon>
        <taxon>Kitasatosporales</taxon>
        <taxon>Streptomycetaceae</taxon>
        <taxon>Streptomyces</taxon>
    </lineage>
</organism>
<evidence type="ECO:0000313" key="3">
    <source>
        <dbReference type="Proteomes" id="UP001501358"/>
    </source>
</evidence>
<dbReference type="EMBL" id="BAAATA010000009">
    <property type="protein sequence ID" value="GAA2484717.1"/>
    <property type="molecule type" value="Genomic_DNA"/>
</dbReference>
<dbReference type="Pfam" id="PF13411">
    <property type="entry name" value="MerR_1"/>
    <property type="match status" value="1"/>
</dbReference>